<gene>
    <name evidence="6" type="ORF">EAI_03051</name>
</gene>
<dbReference type="PROSITE" id="PS51450">
    <property type="entry name" value="LRR"/>
    <property type="match status" value="1"/>
</dbReference>
<evidence type="ECO:0000256" key="4">
    <source>
        <dbReference type="SAM" id="MobiDB-lite"/>
    </source>
</evidence>
<keyword evidence="2 5" id="KW-0732">Signal</keyword>
<dbReference type="InterPro" id="IPR032675">
    <property type="entry name" value="LRR_dom_sf"/>
</dbReference>
<dbReference type="EMBL" id="GL452926">
    <property type="protein sequence ID" value="EFN76577.1"/>
    <property type="molecule type" value="Genomic_DNA"/>
</dbReference>
<dbReference type="SMART" id="SM00369">
    <property type="entry name" value="LRR_TYP"/>
    <property type="match status" value="3"/>
</dbReference>
<feature type="region of interest" description="Disordered" evidence="4">
    <location>
        <begin position="337"/>
        <end position="362"/>
    </location>
</feature>
<dbReference type="Pfam" id="PF13855">
    <property type="entry name" value="LRR_8"/>
    <property type="match status" value="1"/>
</dbReference>
<dbReference type="AlphaFoldDB" id="E2C657"/>
<dbReference type="Gene3D" id="3.80.10.10">
    <property type="entry name" value="Ribonuclease Inhibitor"/>
    <property type="match status" value="1"/>
</dbReference>
<dbReference type="InterPro" id="IPR001611">
    <property type="entry name" value="Leu-rich_rpt"/>
</dbReference>
<name>E2C657_HARSA</name>
<reference evidence="6 7" key="1">
    <citation type="journal article" date="2010" name="Science">
        <title>Genomic comparison of the ants Camponotus floridanus and Harpegnathos saltator.</title>
        <authorList>
            <person name="Bonasio R."/>
            <person name="Zhang G."/>
            <person name="Ye C."/>
            <person name="Mutti N.S."/>
            <person name="Fang X."/>
            <person name="Qin N."/>
            <person name="Donahue G."/>
            <person name="Yang P."/>
            <person name="Li Q."/>
            <person name="Li C."/>
            <person name="Zhang P."/>
            <person name="Huang Z."/>
            <person name="Berger S.L."/>
            <person name="Reinberg D."/>
            <person name="Wang J."/>
            <person name="Liebig J."/>
        </authorList>
    </citation>
    <scope>NUCLEOTIDE SEQUENCE [LARGE SCALE GENOMIC DNA]</scope>
    <source>
        <strain evidence="6 7">R22 G/1</strain>
    </source>
</reference>
<feature type="compositionally biased region" description="Polar residues" evidence="4">
    <location>
        <begin position="537"/>
        <end position="570"/>
    </location>
</feature>
<dbReference type="InterPro" id="IPR050328">
    <property type="entry name" value="Dev_Immune_Receptor"/>
</dbReference>
<evidence type="ECO:0000313" key="6">
    <source>
        <dbReference type="EMBL" id="EFN76577.1"/>
    </source>
</evidence>
<proteinExistence type="predicted"/>
<accession>E2C657</accession>
<feature type="region of interest" description="Disordered" evidence="4">
    <location>
        <begin position="537"/>
        <end position="609"/>
    </location>
</feature>
<evidence type="ECO:0000256" key="5">
    <source>
        <dbReference type="SAM" id="SignalP"/>
    </source>
</evidence>
<keyword evidence="7" id="KW-1185">Reference proteome</keyword>
<protein>
    <submittedName>
        <fullName evidence="6">Chondroadherin</fullName>
    </submittedName>
</protein>
<feature type="region of interest" description="Disordered" evidence="4">
    <location>
        <begin position="219"/>
        <end position="288"/>
    </location>
</feature>
<dbReference type="Proteomes" id="UP000008237">
    <property type="component" value="Unassembled WGS sequence"/>
</dbReference>
<dbReference type="GO" id="GO:0031012">
    <property type="term" value="C:extracellular matrix"/>
    <property type="evidence" value="ECO:0007669"/>
    <property type="project" value="TreeGrafter"/>
</dbReference>
<keyword evidence="3" id="KW-0677">Repeat</keyword>
<feature type="signal peptide" evidence="5">
    <location>
        <begin position="1"/>
        <end position="22"/>
    </location>
</feature>
<sequence>MDSALVLALIAFLTAYIGNVAASCREVPNDDMLEYLCEGGHPSDLAAMPETTEKLRISRMPLRRITADTFSKFGHNLWVLSCSYCEISDIEANAFRRLVNLQQLSLNNNHLTAVKASWFEGLDSLTYLDVNYNDIHDIEDGVYQNLPALVDFRISGNRLRCLNLDGMTRLRQLKRMFLSENPEFACPYAISEFLEKQRVTFERDPEWRRLAHDRVEIHVPPSHTEEEEEQDSQQISVPTHRERPQPDWRLPQQPGAPFVPPSAGNRTFHPAQHYGRRRKPTTTTTTSTTMRPFMQSHIPRVEPIPPPGGARTSYQVPEQSRPAVFYPYPRMDTPWAPLLESKPPLEDTKITTGADRPPPAEDVSTYPSYVPGTFSHEITSLHPSYVTSERPRAPSMDSGPSSEDVQLTATTGKSPAAEHTLTYPVYVPTYDTSSNPPSYTTSERSRVLLVEPRLTSEDTTGSTVRPDRPLLTEHTLTYPPYAPTNELVTYPYPPVTTQRTELPIAASATSPENEMTWSDESSHIVEDTVSYPLYTATSNGQEMTPHGSMQLTRSWSTNGPDATSRTWSTDDSMEYRPDDSREDGERHREWSSLLPTDRQETPYHVSPTQRAYTSDRRVIVDDRWSSSTDDFFIATDLPVEHDEVEHSSTTMTTSSDVAQDVVNKTDMHYVMPMPASQQPELMHPVSTGEFYQAPYYESTVTMHPPSLNYQEHDDDEEPTTVMEMTTDKPLPDCPPKSSSPRVRPASVLVMSIVVVIFGHVIVTEF</sequence>
<evidence type="ECO:0000256" key="3">
    <source>
        <dbReference type="ARBA" id="ARBA00022737"/>
    </source>
</evidence>
<feature type="chain" id="PRO_5003158470" evidence="5">
    <location>
        <begin position="23"/>
        <end position="765"/>
    </location>
</feature>
<dbReference type="InParanoid" id="E2C657"/>
<dbReference type="InterPro" id="IPR003591">
    <property type="entry name" value="Leu-rich_rpt_typical-subtyp"/>
</dbReference>
<feature type="compositionally biased region" description="Basic and acidic residues" evidence="4">
    <location>
        <begin position="573"/>
        <end position="590"/>
    </location>
</feature>
<dbReference type="KEGG" id="hst:105190442"/>
<keyword evidence="1" id="KW-0433">Leucine-rich repeat</keyword>
<organism evidence="7">
    <name type="scientific">Harpegnathos saltator</name>
    <name type="common">Jerdon's jumping ant</name>
    <dbReference type="NCBI Taxonomy" id="610380"/>
    <lineage>
        <taxon>Eukaryota</taxon>
        <taxon>Metazoa</taxon>
        <taxon>Ecdysozoa</taxon>
        <taxon>Arthropoda</taxon>
        <taxon>Hexapoda</taxon>
        <taxon>Insecta</taxon>
        <taxon>Pterygota</taxon>
        <taxon>Neoptera</taxon>
        <taxon>Endopterygota</taxon>
        <taxon>Hymenoptera</taxon>
        <taxon>Apocrita</taxon>
        <taxon>Aculeata</taxon>
        <taxon>Formicoidea</taxon>
        <taxon>Formicidae</taxon>
        <taxon>Ponerinae</taxon>
        <taxon>Ponerini</taxon>
        <taxon>Harpegnathos</taxon>
    </lineage>
</organism>
<evidence type="ECO:0000313" key="7">
    <source>
        <dbReference type="Proteomes" id="UP000008237"/>
    </source>
</evidence>
<feature type="region of interest" description="Disordered" evidence="4">
    <location>
        <begin position="387"/>
        <end position="413"/>
    </location>
</feature>
<dbReference type="OMA" id="IPPHETM"/>
<feature type="compositionally biased region" description="Polar residues" evidence="4">
    <location>
        <begin position="398"/>
        <end position="413"/>
    </location>
</feature>
<dbReference type="SUPFAM" id="SSF52058">
    <property type="entry name" value="L domain-like"/>
    <property type="match status" value="1"/>
</dbReference>
<evidence type="ECO:0000256" key="1">
    <source>
        <dbReference type="ARBA" id="ARBA00022614"/>
    </source>
</evidence>
<dbReference type="PhylomeDB" id="E2C657"/>
<dbReference type="GO" id="GO:0005615">
    <property type="term" value="C:extracellular space"/>
    <property type="evidence" value="ECO:0007669"/>
    <property type="project" value="TreeGrafter"/>
</dbReference>
<dbReference type="OrthoDB" id="676979at2759"/>
<dbReference type="PANTHER" id="PTHR24373">
    <property type="entry name" value="SLIT RELATED LEUCINE-RICH REPEAT NEURONAL PROTEIN"/>
    <property type="match status" value="1"/>
</dbReference>
<dbReference type="PANTHER" id="PTHR24373:SF370">
    <property type="entry name" value="FISH-LIPS, ISOFORM E"/>
    <property type="match status" value="1"/>
</dbReference>
<evidence type="ECO:0000256" key="2">
    <source>
        <dbReference type="ARBA" id="ARBA00022729"/>
    </source>
</evidence>